<protein>
    <submittedName>
        <fullName evidence="1">Uncharacterized protein</fullName>
    </submittedName>
</protein>
<dbReference type="Proteomes" id="UP001155820">
    <property type="component" value="Unassembled WGS sequence"/>
</dbReference>
<name>A0AA44EPD1_9HYPH</name>
<dbReference type="AlphaFoldDB" id="A0AA44EPD1"/>
<gene>
    <name evidence="1" type="ORF">FOB26_23410</name>
</gene>
<comment type="caution">
    <text evidence="1">The sequence shown here is derived from an EMBL/GenBank/DDBJ whole genome shotgun (WGS) entry which is preliminary data.</text>
</comment>
<reference evidence="1" key="1">
    <citation type="submission" date="2019-07" db="EMBL/GenBank/DDBJ databases">
        <title>FDA dAtabase for Regulatory Grade micrObial Sequences (FDA-ARGOS): Supporting development and validation of Infectious Disease Dx tests.</title>
        <authorList>
            <person name="Bachman M."/>
            <person name="Young C."/>
            <person name="Tallon L."/>
            <person name="Sadzewicz L."/>
            <person name="Vavikolanu K."/>
            <person name="Mehta A."/>
            <person name="Aluvathingal J."/>
            <person name="Nadendla S."/>
            <person name="Nandy P."/>
            <person name="Geyer C."/>
            <person name="Yan Y."/>
            <person name="Sichtig H."/>
        </authorList>
    </citation>
    <scope>NUCLEOTIDE SEQUENCE</scope>
    <source>
        <strain evidence="1">FDAARGOS_618</strain>
    </source>
</reference>
<proteinExistence type="predicted"/>
<accession>A0AA44EPD1</accession>
<dbReference type="EMBL" id="JABRWM010000006">
    <property type="protein sequence ID" value="NRF22009.1"/>
    <property type="molecule type" value="Genomic_DNA"/>
</dbReference>
<dbReference type="RefSeq" id="WP_051796526.1">
    <property type="nucleotide sequence ID" value="NZ_JABRWL010000006.1"/>
</dbReference>
<evidence type="ECO:0000313" key="2">
    <source>
        <dbReference type="Proteomes" id="UP001155820"/>
    </source>
</evidence>
<evidence type="ECO:0000313" key="1">
    <source>
        <dbReference type="EMBL" id="NRF22009.1"/>
    </source>
</evidence>
<keyword evidence="2" id="KW-1185">Reference proteome</keyword>
<sequence length="189" mass="21412">MTEFDFTGLCGSEAEKVIRAIERRENFYGYIPSDGLDFIMRNYVRLAERGVLEAAWLDAYVHASHFESYGLEAIRSVFDACDRKALLSIKPLGEFANVPGGRLTVFRGCAGPVHAMGMSWIPSLDKAIWYAAHHAEYYNLVNPAVYVATVAVADIYCRLDHYDIDLIVCPENAWRIDVPALEFRLDRVR</sequence>
<organism evidence="1 2">
    <name type="scientific">Agrobacterium pusense</name>
    <dbReference type="NCBI Taxonomy" id="648995"/>
    <lineage>
        <taxon>Bacteria</taxon>
        <taxon>Pseudomonadati</taxon>
        <taxon>Pseudomonadota</taxon>
        <taxon>Alphaproteobacteria</taxon>
        <taxon>Hyphomicrobiales</taxon>
        <taxon>Rhizobiaceae</taxon>
        <taxon>Rhizobium/Agrobacterium group</taxon>
        <taxon>Agrobacterium</taxon>
    </lineage>
</organism>